<reference evidence="12" key="1">
    <citation type="journal article" date="2014" name="Int. J. Syst. Evol. Microbiol.">
        <title>Complete genome sequence of Corynebacterium casei LMG S-19264T (=DSM 44701T), isolated from a smear-ripened cheese.</title>
        <authorList>
            <consortium name="US DOE Joint Genome Institute (JGI-PGF)"/>
            <person name="Walter F."/>
            <person name="Albersmeier A."/>
            <person name="Kalinowski J."/>
            <person name="Ruckert C."/>
        </authorList>
    </citation>
    <scope>NUCLEOTIDE SEQUENCE</scope>
    <source>
        <strain evidence="12">CGMCC 4.7299</strain>
    </source>
</reference>
<proteinExistence type="inferred from homology"/>
<gene>
    <name evidence="11 12" type="primary">aroK</name>
    <name evidence="12" type="ORF">GCM10012284_55290</name>
</gene>
<feature type="binding site" evidence="11">
    <location>
        <begin position="12"/>
        <end position="17"/>
    </location>
    <ligand>
        <name>ATP</name>
        <dbReference type="ChEBI" id="CHEBI:30616"/>
    </ligand>
</feature>
<feature type="binding site" evidence="11">
    <location>
        <position position="117"/>
    </location>
    <ligand>
        <name>ATP</name>
        <dbReference type="ChEBI" id="CHEBI:30616"/>
    </ligand>
</feature>
<dbReference type="Gene3D" id="3.40.50.300">
    <property type="entry name" value="P-loop containing nucleotide triphosphate hydrolases"/>
    <property type="match status" value="1"/>
</dbReference>
<comment type="caution">
    <text evidence="12">The sequence shown here is derived from an EMBL/GenBank/DDBJ whole genome shotgun (WGS) entry which is preliminary data.</text>
</comment>
<dbReference type="GO" id="GO:0005524">
    <property type="term" value="F:ATP binding"/>
    <property type="evidence" value="ECO:0007669"/>
    <property type="project" value="UniProtKB-UniRule"/>
</dbReference>
<reference evidence="12" key="2">
    <citation type="submission" date="2020-09" db="EMBL/GenBank/DDBJ databases">
        <authorList>
            <person name="Sun Q."/>
            <person name="Zhou Y."/>
        </authorList>
    </citation>
    <scope>NUCLEOTIDE SEQUENCE</scope>
    <source>
        <strain evidence="12">CGMCC 4.7299</strain>
    </source>
</reference>
<dbReference type="HAMAP" id="MF_00109">
    <property type="entry name" value="Shikimate_kinase"/>
    <property type="match status" value="1"/>
</dbReference>
<name>A0A8J3FR80_9ACTN</name>
<evidence type="ECO:0000313" key="12">
    <source>
        <dbReference type="EMBL" id="GGL13490.1"/>
    </source>
</evidence>
<feature type="binding site" evidence="11">
    <location>
        <position position="80"/>
    </location>
    <ligand>
        <name>substrate</name>
    </ligand>
</feature>
<sequence>MAPAAVIVGPPGAGKTTVGQTLAALLDVPFLDADAVIEAKAGKPIPEIFIDDGEPAFRAMEREAVAGTLGSFEGIFALGGGAIMDPGTRAALAPHTVVFLSVELPDAVKRVGLGAGRPLLSVNPRATLKYLMEQRRPLYAEVATHTIATDGREPEAIAAQLAALLAPAGDATT</sequence>
<keyword evidence="11" id="KW-0460">Magnesium</keyword>
<evidence type="ECO:0000256" key="7">
    <source>
        <dbReference type="ARBA" id="ARBA00022777"/>
    </source>
</evidence>
<dbReference type="InterPro" id="IPR027417">
    <property type="entry name" value="P-loop_NTPase"/>
</dbReference>
<evidence type="ECO:0000256" key="11">
    <source>
        <dbReference type="HAMAP-Rule" id="MF_00109"/>
    </source>
</evidence>
<evidence type="ECO:0000256" key="9">
    <source>
        <dbReference type="ARBA" id="ARBA00023141"/>
    </source>
</evidence>
<dbReference type="PANTHER" id="PTHR21087:SF16">
    <property type="entry name" value="SHIKIMATE KINASE 1, CHLOROPLASTIC"/>
    <property type="match status" value="1"/>
</dbReference>
<dbReference type="InterPro" id="IPR000623">
    <property type="entry name" value="Shikimate_kinase/TSH1"/>
</dbReference>
<accession>A0A8J3FR80</accession>
<dbReference type="PRINTS" id="PR01100">
    <property type="entry name" value="SHIKIMTKNASE"/>
</dbReference>
<evidence type="ECO:0000256" key="3">
    <source>
        <dbReference type="ARBA" id="ARBA00012154"/>
    </source>
</evidence>
<dbReference type="GO" id="GO:0009073">
    <property type="term" value="P:aromatic amino acid family biosynthetic process"/>
    <property type="evidence" value="ECO:0007669"/>
    <property type="project" value="UniProtKB-KW"/>
</dbReference>
<dbReference type="RefSeq" id="WP_189082251.1">
    <property type="nucleotide sequence ID" value="NZ_BMMX01000041.1"/>
</dbReference>
<dbReference type="InterPro" id="IPR031322">
    <property type="entry name" value="Shikimate/glucono_kinase"/>
</dbReference>
<keyword evidence="9 11" id="KW-0057">Aromatic amino acid biosynthesis</keyword>
<dbReference type="SUPFAM" id="SSF52540">
    <property type="entry name" value="P-loop containing nucleoside triphosphate hydrolases"/>
    <property type="match status" value="1"/>
</dbReference>
<comment type="catalytic activity">
    <reaction evidence="10 11">
        <text>shikimate + ATP = 3-phosphoshikimate + ADP + H(+)</text>
        <dbReference type="Rhea" id="RHEA:13121"/>
        <dbReference type="ChEBI" id="CHEBI:15378"/>
        <dbReference type="ChEBI" id="CHEBI:30616"/>
        <dbReference type="ChEBI" id="CHEBI:36208"/>
        <dbReference type="ChEBI" id="CHEBI:145989"/>
        <dbReference type="ChEBI" id="CHEBI:456216"/>
        <dbReference type="EC" id="2.7.1.71"/>
    </reaction>
</comment>
<dbReference type="EMBL" id="BMMX01000041">
    <property type="protein sequence ID" value="GGL13490.1"/>
    <property type="molecule type" value="Genomic_DNA"/>
</dbReference>
<comment type="subunit">
    <text evidence="11">Monomer.</text>
</comment>
<keyword evidence="6 11" id="KW-0547">Nucleotide-binding</keyword>
<comment type="cofactor">
    <cofactor evidence="11">
        <name>Mg(2+)</name>
        <dbReference type="ChEBI" id="CHEBI:18420"/>
    </cofactor>
    <text evidence="11">Binds 1 Mg(2+) ion per subunit.</text>
</comment>
<keyword evidence="11" id="KW-0479">Metal-binding</keyword>
<comment type="similarity">
    <text evidence="2 11">Belongs to the shikimate kinase family.</text>
</comment>
<feature type="binding site" evidence="11">
    <location>
        <position position="152"/>
    </location>
    <ligand>
        <name>ATP</name>
        <dbReference type="ChEBI" id="CHEBI:30616"/>
    </ligand>
</feature>
<evidence type="ECO:0000256" key="10">
    <source>
        <dbReference type="ARBA" id="ARBA00048567"/>
    </source>
</evidence>
<keyword evidence="4 11" id="KW-0028">Amino-acid biosynthesis</keyword>
<keyword evidence="5 11" id="KW-0808">Transferase</keyword>
<feature type="binding site" evidence="11">
    <location>
        <position position="58"/>
    </location>
    <ligand>
        <name>substrate</name>
    </ligand>
</feature>
<comment type="pathway">
    <text evidence="1 11">Metabolic intermediate biosynthesis; chorismate biosynthesis; chorismate from D-erythrose 4-phosphate and phosphoenolpyruvate: step 5/7.</text>
</comment>
<dbReference type="Pfam" id="PF01202">
    <property type="entry name" value="SKI"/>
    <property type="match status" value="1"/>
</dbReference>
<evidence type="ECO:0000256" key="4">
    <source>
        <dbReference type="ARBA" id="ARBA00022605"/>
    </source>
</evidence>
<keyword evidence="11" id="KW-0963">Cytoplasm</keyword>
<keyword evidence="13" id="KW-1185">Reference proteome</keyword>
<feature type="binding site" evidence="11">
    <location>
        <position position="16"/>
    </location>
    <ligand>
        <name>Mg(2+)</name>
        <dbReference type="ChEBI" id="CHEBI:18420"/>
    </ligand>
</feature>
<dbReference type="PROSITE" id="PS01128">
    <property type="entry name" value="SHIKIMATE_KINASE"/>
    <property type="match status" value="1"/>
</dbReference>
<comment type="function">
    <text evidence="11">Catalyzes the specific phosphorylation of the 3-hydroxyl group of shikimic acid using ATP as a cosubstrate.</text>
</comment>
<dbReference type="CDD" id="cd00464">
    <property type="entry name" value="SK"/>
    <property type="match status" value="1"/>
</dbReference>
<evidence type="ECO:0000256" key="1">
    <source>
        <dbReference type="ARBA" id="ARBA00004842"/>
    </source>
</evidence>
<dbReference type="GO" id="GO:0008652">
    <property type="term" value="P:amino acid biosynthetic process"/>
    <property type="evidence" value="ECO:0007669"/>
    <property type="project" value="UniProtKB-KW"/>
</dbReference>
<keyword evidence="8 11" id="KW-0067">ATP-binding</keyword>
<dbReference type="EC" id="2.7.1.71" evidence="3 11"/>
<evidence type="ECO:0000256" key="8">
    <source>
        <dbReference type="ARBA" id="ARBA00022840"/>
    </source>
</evidence>
<evidence type="ECO:0000313" key="13">
    <source>
        <dbReference type="Proteomes" id="UP000656042"/>
    </source>
</evidence>
<feature type="binding site" evidence="11">
    <location>
        <position position="135"/>
    </location>
    <ligand>
        <name>substrate</name>
    </ligand>
</feature>
<dbReference type="UniPathway" id="UPA00053">
    <property type="reaction ID" value="UER00088"/>
</dbReference>
<dbReference type="GO" id="GO:0005829">
    <property type="term" value="C:cytosol"/>
    <property type="evidence" value="ECO:0007669"/>
    <property type="project" value="TreeGrafter"/>
</dbReference>
<dbReference type="GO" id="GO:0009423">
    <property type="term" value="P:chorismate biosynthetic process"/>
    <property type="evidence" value="ECO:0007669"/>
    <property type="project" value="UniProtKB-UniRule"/>
</dbReference>
<evidence type="ECO:0000256" key="2">
    <source>
        <dbReference type="ARBA" id="ARBA00006997"/>
    </source>
</evidence>
<organism evidence="12 13">
    <name type="scientific">Mangrovihabitans endophyticus</name>
    <dbReference type="NCBI Taxonomy" id="1751298"/>
    <lineage>
        <taxon>Bacteria</taxon>
        <taxon>Bacillati</taxon>
        <taxon>Actinomycetota</taxon>
        <taxon>Actinomycetes</taxon>
        <taxon>Micromonosporales</taxon>
        <taxon>Micromonosporaceae</taxon>
        <taxon>Mangrovihabitans</taxon>
    </lineage>
</organism>
<dbReference type="InterPro" id="IPR023000">
    <property type="entry name" value="Shikimate_kinase_CS"/>
</dbReference>
<evidence type="ECO:0000256" key="6">
    <source>
        <dbReference type="ARBA" id="ARBA00022741"/>
    </source>
</evidence>
<keyword evidence="7 11" id="KW-0418">Kinase</keyword>
<dbReference type="AlphaFoldDB" id="A0A8J3FR80"/>
<dbReference type="Proteomes" id="UP000656042">
    <property type="component" value="Unassembled WGS sequence"/>
</dbReference>
<evidence type="ECO:0000256" key="5">
    <source>
        <dbReference type="ARBA" id="ARBA00022679"/>
    </source>
</evidence>
<dbReference type="PANTHER" id="PTHR21087">
    <property type="entry name" value="SHIKIMATE KINASE"/>
    <property type="match status" value="1"/>
</dbReference>
<dbReference type="GO" id="GO:0004765">
    <property type="term" value="F:shikimate kinase activity"/>
    <property type="evidence" value="ECO:0007669"/>
    <property type="project" value="UniProtKB-UniRule"/>
</dbReference>
<dbReference type="GO" id="GO:0000287">
    <property type="term" value="F:magnesium ion binding"/>
    <property type="evidence" value="ECO:0007669"/>
    <property type="project" value="UniProtKB-UniRule"/>
</dbReference>
<comment type="subcellular location">
    <subcellularLocation>
        <location evidence="11">Cytoplasm</location>
    </subcellularLocation>
</comment>
<feature type="binding site" evidence="11">
    <location>
        <position position="34"/>
    </location>
    <ligand>
        <name>substrate</name>
    </ligand>
</feature>
<protein>
    <recommendedName>
        <fullName evidence="3 11">Shikimate kinase</fullName>
        <shortName evidence="11">SK</shortName>
        <ecNumber evidence="3 11">2.7.1.71</ecNumber>
    </recommendedName>
</protein>